<keyword evidence="2 4" id="KW-0378">Hydrolase</keyword>
<accession>A0AAE8SSF2</accession>
<feature type="domain" description="Peptidase S8/S53" evidence="5">
    <location>
        <begin position="218"/>
        <end position="561"/>
    </location>
</feature>
<evidence type="ECO:0000256" key="1">
    <source>
        <dbReference type="ARBA" id="ARBA00022670"/>
    </source>
</evidence>
<dbReference type="GO" id="GO:0004252">
    <property type="term" value="F:serine-type endopeptidase activity"/>
    <property type="evidence" value="ECO:0007669"/>
    <property type="project" value="UniProtKB-UniRule"/>
</dbReference>
<comment type="caution">
    <text evidence="6">The sequence shown here is derived from an EMBL/GenBank/DDBJ whole genome shotgun (WGS) entry which is preliminary data.</text>
</comment>
<dbReference type="PANTHER" id="PTHR43399">
    <property type="entry name" value="SUBTILISIN-RELATED"/>
    <property type="match status" value="1"/>
</dbReference>
<dbReference type="CDD" id="cd04842">
    <property type="entry name" value="Peptidases_S8_Kp43_protease"/>
    <property type="match status" value="1"/>
</dbReference>
<comment type="similarity">
    <text evidence="4">Belongs to the peptidase S8 family.</text>
</comment>
<dbReference type="EMBL" id="ONZQ02000002">
    <property type="protein sequence ID" value="SPN99257.1"/>
    <property type="molecule type" value="Genomic_DNA"/>
</dbReference>
<dbReference type="Gene3D" id="2.60.120.380">
    <property type="match status" value="1"/>
</dbReference>
<name>A0AAE8SSF2_9PEZI</name>
<evidence type="ECO:0000259" key="5">
    <source>
        <dbReference type="Pfam" id="PF00082"/>
    </source>
</evidence>
<dbReference type="PROSITE" id="PS51892">
    <property type="entry name" value="SUBTILASE"/>
    <property type="match status" value="1"/>
</dbReference>
<dbReference type="InterPro" id="IPR022398">
    <property type="entry name" value="Peptidase_S8_His-AS"/>
</dbReference>
<keyword evidence="3 4" id="KW-0720">Serine protease</keyword>
<gene>
    <name evidence="6" type="ORF">DNG_02294</name>
</gene>
<evidence type="ECO:0000313" key="6">
    <source>
        <dbReference type="EMBL" id="SPN99257.1"/>
    </source>
</evidence>
<evidence type="ECO:0000256" key="3">
    <source>
        <dbReference type="ARBA" id="ARBA00022825"/>
    </source>
</evidence>
<dbReference type="PRINTS" id="PR00723">
    <property type="entry name" value="SUBTILISIN"/>
</dbReference>
<dbReference type="Gene3D" id="3.40.50.200">
    <property type="entry name" value="Peptidase S8/S53 domain"/>
    <property type="match status" value="1"/>
</dbReference>
<dbReference type="SUPFAM" id="SSF49785">
    <property type="entry name" value="Galactose-binding domain-like"/>
    <property type="match status" value="1"/>
</dbReference>
<dbReference type="Proteomes" id="UP001187682">
    <property type="component" value="Unassembled WGS sequence"/>
</dbReference>
<dbReference type="InterPro" id="IPR051048">
    <property type="entry name" value="Peptidase_S8/S53_subtilisin"/>
</dbReference>
<dbReference type="InterPro" id="IPR015500">
    <property type="entry name" value="Peptidase_S8_subtilisin-rel"/>
</dbReference>
<evidence type="ECO:0000313" key="7">
    <source>
        <dbReference type="Proteomes" id="UP001187682"/>
    </source>
</evidence>
<keyword evidence="1 4" id="KW-0645">Protease</keyword>
<evidence type="ECO:0000256" key="2">
    <source>
        <dbReference type="ARBA" id="ARBA00022801"/>
    </source>
</evidence>
<keyword evidence="7" id="KW-1185">Reference proteome</keyword>
<feature type="active site" description="Charge relay system" evidence="4">
    <location>
        <position position="272"/>
    </location>
</feature>
<dbReference type="InterPro" id="IPR034058">
    <property type="entry name" value="TagA/B/C/D_pept_dom"/>
</dbReference>
<dbReference type="InterPro" id="IPR000209">
    <property type="entry name" value="Peptidase_S8/S53_dom"/>
</dbReference>
<protein>
    <recommendedName>
        <fullName evidence="5">Peptidase S8/S53 domain-containing protein</fullName>
    </recommendedName>
</protein>
<feature type="active site" description="Charge relay system" evidence="4">
    <location>
        <position position="500"/>
    </location>
</feature>
<evidence type="ECO:0000256" key="4">
    <source>
        <dbReference type="PROSITE-ProRule" id="PRU01240"/>
    </source>
</evidence>
<dbReference type="AlphaFoldDB" id="A0AAE8SSF2"/>
<dbReference type="PROSITE" id="PS00138">
    <property type="entry name" value="SUBTILASE_SER"/>
    <property type="match status" value="1"/>
</dbReference>
<sequence length="720" mass="77635">MTVIKINGNSLDPEAPSPTLRSFGLVQETARDTNYIIIQTNSPLTKDIKKELLDKEVVIQEKVSDDTYLCQYRPEDLSNIRALNYVTYANTYQPYFVVDSRLKQTPASSSAASPLLPEPAPTSHPVTVDVEFHQDVTAGPELTKELATAAHLDPESLTTQQSKARITVQSRYLSDVAALDPVKSIHEVHPVKLHNNVARTILRADNVVNPLNGTQYEGKGQIVCVSDTGFDRGSLSPSLVRADFRTNSDVRVDALYALGRRRTGNSSDPDGHGTHVCGSVLGDGNSATMGGRIRGTAPKARLVMQSLLTASGDLGGIPNDLRTLFQQPYDENKARIHTNSWGSSPNPWFQIRYNDSSKEIDDFVDQHRDMVILFAAGNDGMDVKPSDGRVDLSQVMSEAAARNCISVGASESLRPEQNRRYSIFGFPKQPLGSDNVANDPEGMAAFSSRGPTVEGLIKPDVVGPGTCILSTRSSAPGIAADSQGWGVSTDSGYMFEGGTSMATPLVAGCCAVLRETLVNNGTPEPSAALIKALLINGAVELKGQYTPTEAGKSPNYASGWGRVDVANSVIFPASEEADGTKITADEKAGFRDEIDGQGLDTTEEFKRTIPIDASTGSRTLKVTLVWTDRPGANLQNDLDLIVRSRNGETERHGNRGTKDFPTSGEVLAAAPIEGPYDRKNNVEQVVWENVPSGEVEVVVRGHNIISAKSQTFALVWKVSP</sequence>
<dbReference type="InterPro" id="IPR036852">
    <property type="entry name" value="Peptidase_S8/S53_dom_sf"/>
</dbReference>
<organism evidence="6 7">
    <name type="scientific">Cephalotrichum gorgonifer</name>
    <dbReference type="NCBI Taxonomy" id="2041049"/>
    <lineage>
        <taxon>Eukaryota</taxon>
        <taxon>Fungi</taxon>
        <taxon>Dikarya</taxon>
        <taxon>Ascomycota</taxon>
        <taxon>Pezizomycotina</taxon>
        <taxon>Sordariomycetes</taxon>
        <taxon>Hypocreomycetidae</taxon>
        <taxon>Microascales</taxon>
        <taxon>Microascaceae</taxon>
        <taxon>Cephalotrichum</taxon>
    </lineage>
</organism>
<reference evidence="6" key="1">
    <citation type="submission" date="2018-03" db="EMBL/GenBank/DDBJ databases">
        <authorList>
            <person name="Guldener U."/>
        </authorList>
    </citation>
    <scope>NUCLEOTIDE SEQUENCE</scope>
</reference>
<feature type="active site" description="Charge relay system" evidence="4">
    <location>
        <position position="227"/>
    </location>
</feature>
<dbReference type="PROSITE" id="PS00137">
    <property type="entry name" value="SUBTILASE_HIS"/>
    <property type="match status" value="1"/>
</dbReference>
<dbReference type="SUPFAM" id="SSF52743">
    <property type="entry name" value="Subtilisin-like"/>
    <property type="match status" value="1"/>
</dbReference>
<dbReference type="Pfam" id="PF00082">
    <property type="entry name" value="Peptidase_S8"/>
    <property type="match status" value="1"/>
</dbReference>
<dbReference type="PANTHER" id="PTHR43399:SF5">
    <property type="entry name" value="PEPTIDASE S8 FAMILY WITH PROTEASE-ASSOCIATED DOMAIN"/>
    <property type="match status" value="1"/>
</dbReference>
<dbReference type="GO" id="GO:0006508">
    <property type="term" value="P:proteolysis"/>
    <property type="evidence" value="ECO:0007669"/>
    <property type="project" value="UniProtKB-KW"/>
</dbReference>
<dbReference type="InterPro" id="IPR008979">
    <property type="entry name" value="Galactose-bd-like_sf"/>
</dbReference>
<dbReference type="InterPro" id="IPR023828">
    <property type="entry name" value="Peptidase_S8_Ser-AS"/>
</dbReference>
<proteinExistence type="inferred from homology"/>